<evidence type="ECO:0000256" key="3">
    <source>
        <dbReference type="ARBA" id="ARBA00023054"/>
    </source>
</evidence>
<keyword evidence="7" id="KW-1185">Reference proteome</keyword>
<reference evidence="6 7" key="1">
    <citation type="journal article" date="2015" name="Genome Biol.">
        <title>Comparative genomics of Steinernema reveals deeply conserved gene regulatory networks.</title>
        <authorList>
            <person name="Dillman A.R."/>
            <person name="Macchietto M."/>
            <person name="Porter C.F."/>
            <person name="Rogers A."/>
            <person name="Williams B."/>
            <person name="Antoshechkin I."/>
            <person name="Lee M.M."/>
            <person name="Goodwin Z."/>
            <person name="Lu X."/>
            <person name="Lewis E.E."/>
            <person name="Goodrich-Blair H."/>
            <person name="Stock S.P."/>
            <person name="Adams B.J."/>
            <person name="Sternberg P.W."/>
            <person name="Mortazavi A."/>
        </authorList>
    </citation>
    <scope>NUCLEOTIDE SEQUENCE [LARGE SCALE GENOMIC DNA]</scope>
    <source>
        <strain evidence="6 7">ALL</strain>
    </source>
</reference>
<evidence type="ECO:0000256" key="5">
    <source>
        <dbReference type="SAM" id="MobiDB-lite"/>
    </source>
</evidence>
<evidence type="ECO:0000313" key="6">
    <source>
        <dbReference type="EMBL" id="TKR63471.1"/>
    </source>
</evidence>
<feature type="region of interest" description="Disordered" evidence="5">
    <location>
        <begin position="396"/>
        <end position="419"/>
    </location>
</feature>
<evidence type="ECO:0000256" key="1">
    <source>
        <dbReference type="ARBA" id="ARBA00010171"/>
    </source>
</evidence>
<dbReference type="Gene3D" id="3.40.50.300">
    <property type="entry name" value="P-loop containing nucleotide triphosphate hydrolases"/>
    <property type="match status" value="1"/>
</dbReference>
<dbReference type="PANTHER" id="PTHR45916:SF1">
    <property type="entry name" value="STRUCTURAL MAINTENANCE OF CHROMOSOMES PROTEIN 5"/>
    <property type="match status" value="1"/>
</dbReference>
<dbReference type="PANTHER" id="PTHR45916">
    <property type="entry name" value="STRUCTURAL MAINTENANCE OF CHROMOSOMES PROTEIN 5"/>
    <property type="match status" value="1"/>
</dbReference>
<accession>A0A4U5M3W4</accession>
<reference evidence="6 7" key="2">
    <citation type="journal article" date="2019" name="G3 (Bethesda)">
        <title>Hybrid Assembly of the Genome of the Entomopathogenic Nematode Steinernema carpocapsae Identifies the X-Chromosome.</title>
        <authorList>
            <person name="Serra L."/>
            <person name="Macchietto M."/>
            <person name="Macias-Munoz A."/>
            <person name="McGill C.J."/>
            <person name="Rodriguez I.M."/>
            <person name="Rodriguez B."/>
            <person name="Murad R."/>
            <person name="Mortazavi A."/>
        </authorList>
    </citation>
    <scope>NUCLEOTIDE SEQUENCE [LARGE SCALE GENOMIC DNA]</scope>
    <source>
        <strain evidence="6 7">ALL</strain>
    </source>
</reference>
<dbReference type="EMBL" id="AZBU02000010">
    <property type="protein sequence ID" value="TKR63471.1"/>
    <property type="molecule type" value="Genomic_DNA"/>
</dbReference>
<dbReference type="Proteomes" id="UP000298663">
    <property type="component" value="Unassembled WGS sequence"/>
</dbReference>
<dbReference type="AlphaFoldDB" id="A0A4U5M3W4"/>
<evidence type="ECO:0000313" key="7">
    <source>
        <dbReference type="Proteomes" id="UP000298663"/>
    </source>
</evidence>
<feature type="compositionally biased region" description="Basic and acidic residues" evidence="5">
    <location>
        <begin position="396"/>
        <end position="418"/>
    </location>
</feature>
<comment type="similarity">
    <text evidence="1">Belongs to the SMC family. SMC5 subfamily.</text>
</comment>
<name>A0A4U5M3W4_STECR</name>
<evidence type="ECO:0000256" key="4">
    <source>
        <dbReference type="SAM" id="Coils"/>
    </source>
</evidence>
<dbReference type="STRING" id="34508.A0A4U5M3W4"/>
<gene>
    <name evidence="6" type="ORF">L596_027298</name>
</gene>
<organism evidence="6 7">
    <name type="scientific">Steinernema carpocapsae</name>
    <name type="common">Entomopathogenic nematode</name>
    <dbReference type="NCBI Taxonomy" id="34508"/>
    <lineage>
        <taxon>Eukaryota</taxon>
        <taxon>Metazoa</taxon>
        <taxon>Ecdysozoa</taxon>
        <taxon>Nematoda</taxon>
        <taxon>Chromadorea</taxon>
        <taxon>Rhabditida</taxon>
        <taxon>Tylenchina</taxon>
        <taxon>Panagrolaimomorpha</taxon>
        <taxon>Strongyloidoidea</taxon>
        <taxon>Steinernematidae</taxon>
        <taxon>Steinernema</taxon>
    </lineage>
</organism>
<dbReference type="GO" id="GO:0030915">
    <property type="term" value="C:Smc5-Smc6 complex"/>
    <property type="evidence" value="ECO:0007669"/>
    <property type="project" value="TreeGrafter"/>
</dbReference>
<dbReference type="GO" id="GO:0005634">
    <property type="term" value="C:nucleus"/>
    <property type="evidence" value="ECO:0007669"/>
    <property type="project" value="TreeGrafter"/>
</dbReference>
<dbReference type="SUPFAM" id="SSF52540">
    <property type="entry name" value="P-loop containing nucleoside triphosphate hydrolases"/>
    <property type="match status" value="1"/>
</dbReference>
<proteinExistence type="inferred from homology"/>
<evidence type="ECO:0000256" key="2">
    <source>
        <dbReference type="ARBA" id="ARBA00018687"/>
    </source>
</evidence>
<dbReference type="OrthoDB" id="10254973at2759"/>
<sequence length="662" mass="77224">MHLHNTICFPPPPTLLSPAPPIHTVLCILRIRIRIHVAHRPKPSTTTGPFVPCMLLVLHFPFLRVDQMPRFALNSVELANYLTPHQIFGFFYPKLGLFLPVNDTILGKSSLLCGICFAVGGKPENLGRSSRMSDYVKHGKKEASVEVTMRDDCPAGFKRLKVQVKKSAGKHDSVTEHFIDDRKVTHQQLMELTTGYDIQIANPCTFLAQDKVKSFSEQNAQQLLENTQKAFGRGIYEKYIELVAESREGDDVVQIVKRLETDLERNRRCIADLEPRVQSYEERQSRSVQINKLKKLAAFLEAEKALEKYRGEVAAKKEKDDELKKKSRAEEKLKVKAQLLQQKIQRQRDNCVNQMESVRHFEHEIKDLMRGSRTDEEIAANQRQFDELQRSHEEWSQLKTQKEEELKGFRENAEEARRNYVPKDFSQEDRALRQDREKLHEKKRQFQQKHEVLKNKERRLEHQKHAAQNARRTKLRCLTQQRALEHLDIQRAWEFYEQNKDRFRYPVHIPYMDVIIKDTAAPKFFCSTVGIRDMGMFIFGCQEDEQLMHSQRFKINSTVLTEAQVRRYVAERISMSDRMRRLGFQKFLADMIEAPEEVLAFLYSNSSINTIPIGSNALNENLEDVAGEIANEHPLLFTPSFRDVHLVLHKVFLDHKRTYHAP</sequence>
<dbReference type="GO" id="GO:0000724">
    <property type="term" value="P:double-strand break repair via homologous recombination"/>
    <property type="evidence" value="ECO:0007669"/>
    <property type="project" value="TreeGrafter"/>
</dbReference>
<dbReference type="GO" id="GO:0003697">
    <property type="term" value="F:single-stranded DNA binding"/>
    <property type="evidence" value="ECO:0007669"/>
    <property type="project" value="TreeGrafter"/>
</dbReference>
<dbReference type="InterPro" id="IPR027417">
    <property type="entry name" value="P-loop_NTPase"/>
</dbReference>
<keyword evidence="3 4" id="KW-0175">Coiled coil</keyword>
<comment type="caution">
    <text evidence="6">The sequence shown here is derived from an EMBL/GenBank/DDBJ whole genome shotgun (WGS) entry which is preliminary data.</text>
</comment>
<feature type="coiled-coil region" evidence="4">
    <location>
        <begin position="299"/>
        <end position="350"/>
    </location>
</feature>
<protein>
    <recommendedName>
        <fullName evidence="2">Structural maintenance of chromosomes protein 5</fullName>
    </recommendedName>
</protein>